<evidence type="ECO:0000256" key="1">
    <source>
        <dbReference type="SAM" id="MobiDB-lite"/>
    </source>
</evidence>
<evidence type="ECO:0000313" key="2">
    <source>
        <dbReference type="EMBL" id="KAG2590497.1"/>
    </source>
</evidence>
<feature type="compositionally biased region" description="Low complexity" evidence="1">
    <location>
        <begin position="88"/>
        <end position="101"/>
    </location>
</feature>
<dbReference type="EMBL" id="CM029046">
    <property type="protein sequence ID" value="KAG2590497.1"/>
    <property type="molecule type" value="Genomic_DNA"/>
</dbReference>
<sequence>MAHVRRRLPSSLLIRFYSLKCTAPRRPPATAGVRRHLRASSAGQDWSPDTAGRREPHHGGAWPRCDQGGGRKPPLGEGAFAGDDEVSAPNAADAAAGDGPPELQKGGKGPGRWPWFGGGDHAVGGPEIHRRLQRNAYQFVW</sequence>
<name>A0A8T0RX21_PANVG</name>
<feature type="compositionally biased region" description="Gly residues" evidence="1">
    <location>
        <begin position="106"/>
        <end position="120"/>
    </location>
</feature>
<keyword evidence="3" id="KW-1185">Reference proteome</keyword>
<reference evidence="2" key="1">
    <citation type="submission" date="2020-05" db="EMBL/GenBank/DDBJ databases">
        <title>WGS assembly of Panicum virgatum.</title>
        <authorList>
            <person name="Lovell J.T."/>
            <person name="Jenkins J."/>
            <person name="Shu S."/>
            <person name="Juenger T.E."/>
            <person name="Schmutz J."/>
        </authorList>
    </citation>
    <scope>NUCLEOTIDE SEQUENCE</scope>
    <source>
        <strain evidence="2">AP13</strain>
    </source>
</reference>
<accession>A0A8T0RX21</accession>
<dbReference type="AlphaFoldDB" id="A0A8T0RX21"/>
<comment type="caution">
    <text evidence="2">The sequence shown here is derived from an EMBL/GenBank/DDBJ whole genome shotgun (WGS) entry which is preliminary data.</text>
</comment>
<gene>
    <name evidence="2" type="ORF">PVAP13_5NG406240</name>
</gene>
<evidence type="ECO:0000313" key="3">
    <source>
        <dbReference type="Proteomes" id="UP000823388"/>
    </source>
</evidence>
<proteinExistence type="predicted"/>
<organism evidence="2 3">
    <name type="scientific">Panicum virgatum</name>
    <name type="common">Blackwell switchgrass</name>
    <dbReference type="NCBI Taxonomy" id="38727"/>
    <lineage>
        <taxon>Eukaryota</taxon>
        <taxon>Viridiplantae</taxon>
        <taxon>Streptophyta</taxon>
        <taxon>Embryophyta</taxon>
        <taxon>Tracheophyta</taxon>
        <taxon>Spermatophyta</taxon>
        <taxon>Magnoliopsida</taxon>
        <taxon>Liliopsida</taxon>
        <taxon>Poales</taxon>
        <taxon>Poaceae</taxon>
        <taxon>PACMAD clade</taxon>
        <taxon>Panicoideae</taxon>
        <taxon>Panicodae</taxon>
        <taxon>Paniceae</taxon>
        <taxon>Panicinae</taxon>
        <taxon>Panicum</taxon>
        <taxon>Panicum sect. Hiantes</taxon>
    </lineage>
</organism>
<dbReference type="Proteomes" id="UP000823388">
    <property type="component" value="Chromosome 5N"/>
</dbReference>
<feature type="region of interest" description="Disordered" evidence="1">
    <location>
        <begin position="25"/>
        <end position="120"/>
    </location>
</feature>
<protein>
    <submittedName>
        <fullName evidence="2">Uncharacterized protein</fullName>
    </submittedName>
</protein>